<evidence type="ECO:0000313" key="10">
    <source>
        <dbReference type="EMBL" id="KAF9895370.1"/>
    </source>
</evidence>
<sequence length="1287" mass="142410">MATSGGHLEQSHYRLAQEREFYKYIPNEQSNSRFAPWDQASQSTYSPQPSRDSALTSFAQLGAIRLGTERALISLFDRTSQHVVAESTPSLSLVGGNPRDGHDQLRLGCCVFPKDKGFCHYVESLPSLEYTKDSTVVGHSALIINDLANDERFKPQELVGAFSDVRFYAAVPITSPRGLTIGAYSIMDTKARPSGLDEYSIQFMKDMAATIMDHLAMKHSTFKSHQAERMILGLGSFVEGRSTLRDSWRQARAQYTASENSGETMEGQLDIQQQDIQEAVRDPGHQSLAFRDPPRRAEKKARSPSTNRSQETDIKPGSGIEVSQAGNSVRSVIVGDNPQEELLSSNIKHVFARAANLIRESIQAEGVMFLDANSERFGSLIDKTSRKVTGRDAKDGPESSDESTDSSHSSKRKSSATSQDGDPDNIDVSVCLGFSSSKTSSINDESVTGRAVKVEEPLFSALLRRYPRGKIFTYNANRSVSDDSDEHSQTISEPDPGHQAERRAASKKRRKPTFIQDAANLIKIFPDARNILLLPIWDSDRRRCLAGTLIWTNNPERIFTFENELVFISAFTNSIVAEIRRLDVEAAEKAKTNLVSSITHELRNPLHGILGTADILSDTAMNALQHGMVHTIESCGRTLLDTINNLLDLSFIDKYQRKRPRIAGAQEKKQNGLPASLTEGDRTQGKYRDKKASYVHVKLDSVLEEVTECVFAGYTFYSHPQAPPPALNDSSSRSGGPATTSDQAGPLANQVTIIFDIQPNTEWDFYTHAGAWRRILMNVFGNALKYTPSGYIYLGLKSSQRHTSRASAKSATKSPKEDDEFEVTLTVKDTGQGIGADYLHNGLFKPFTQENSLASGSGLGLSIVRQAVGSLGGSIEINSTKNIGTELIIKTPLVPFTGPVDGSLDISFNSIRNYTHGRTVGLLGFGEDLSSQRDKALFSSLERLCCDWFGLEVASVSPLKGERVPFDFYLAVQTELDSEDTAGRNLFAIGERLAGDNKFTSPVVVICQSPEEAHSMFVEAKNRAKAPIFEFISQPCGPRKLARALDLCIKRRLDQESGHPSSTEPTRWVEMPESSHLPVDLRPSDPPEERMKISKRPTADTMQSPSRHRGYQFPSTYERQGEAGSQIVTQPTSPQEIQESMTTPMPPRPFVLLVDDNDLNLQLLCAYTKKENYEYMTAQNGAEAVDVYKAHPGKFRAVLIDISMPVMDGFEASRQIRRFEKEHRATMTESVRKVSPPTIIAALTGLDSPDAQKEAFGSGIDTFLVKPVKRHELRAILQQMDEQAQTY</sequence>
<dbReference type="Gene3D" id="1.10.287.130">
    <property type="match status" value="1"/>
</dbReference>
<dbReference type="InterPro" id="IPR005467">
    <property type="entry name" value="His_kinase_dom"/>
</dbReference>
<evidence type="ECO:0000256" key="1">
    <source>
        <dbReference type="ARBA" id="ARBA00000085"/>
    </source>
</evidence>
<reference evidence="10" key="1">
    <citation type="journal article" date="2019" name="Beilstein J. Org. Chem.">
        <title>Nanangenines: drimane sesquiterpenoids as the dominant metabolite cohort of a novel Australian fungus, Aspergillus nanangensis.</title>
        <authorList>
            <person name="Lacey H.J."/>
            <person name="Gilchrist C.L.M."/>
            <person name="Crombie A."/>
            <person name="Kalaitzis J.A."/>
            <person name="Vuong D."/>
            <person name="Rutledge P.J."/>
            <person name="Turner P."/>
            <person name="Pitt J.I."/>
            <person name="Lacey E."/>
            <person name="Chooi Y.H."/>
            <person name="Piggott A.M."/>
        </authorList>
    </citation>
    <scope>NUCLEOTIDE SEQUENCE</scope>
    <source>
        <strain evidence="10">MST-FP2251</strain>
    </source>
</reference>
<dbReference type="InterPro" id="IPR036097">
    <property type="entry name" value="HisK_dim/P_sf"/>
</dbReference>
<dbReference type="CDD" id="cd00082">
    <property type="entry name" value="HisKA"/>
    <property type="match status" value="1"/>
</dbReference>
<feature type="compositionally biased region" description="Basic and acidic residues" evidence="7">
    <location>
        <begin position="386"/>
        <end position="397"/>
    </location>
</feature>
<reference evidence="10" key="2">
    <citation type="submission" date="2020-02" db="EMBL/GenBank/DDBJ databases">
        <authorList>
            <person name="Gilchrist C.L.M."/>
            <person name="Chooi Y.-H."/>
        </authorList>
    </citation>
    <scope>NUCLEOTIDE SEQUENCE</scope>
    <source>
        <strain evidence="10">MST-FP2251</strain>
    </source>
</reference>
<dbReference type="GO" id="GO:0009927">
    <property type="term" value="F:histidine phosphotransfer kinase activity"/>
    <property type="evidence" value="ECO:0007669"/>
    <property type="project" value="TreeGrafter"/>
</dbReference>
<dbReference type="Pfam" id="PF00512">
    <property type="entry name" value="HisKA"/>
    <property type="match status" value="1"/>
</dbReference>
<dbReference type="InterPro" id="IPR003661">
    <property type="entry name" value="HisK_dim/P_dom"/>
</dbReference>
<feature type="region of interest" description="Disordered" evidence="7">
    <location>
        <begin position="662"/>
        <end position="684"/>
    </location>
</feature>
<dbReference type="SMART" id="SM00388">
    <property type="entry name" value="HisKA"/>
    <property type="match status" value="1"/>
</dbReference>
<dbReference type="PANTHER" id="PTHR43047">
    <property type="entry name" value="TWO-COMPONENT HISTIDINE PROTEIN KINASE"/>
    <property type="match status" value="1"/>
</dbReference>
<dbReference type="Gene3D" id="3.40.50.2300">
    <property type="match status" value="1"/>
</dbReference>
<dbReference type="Proteomes" id="UP001194746">
    <property type="component" value="Unassembled WGS sequence"/>
</dbReference>
<dbReference type="InterPro" id="IPR001789">
    <property type="entry name" value="Sig_transdc_resp-reg_receiver"/>
</dbReference>
<dbReference type="EMBL" id="VCAU01000001">
    <property type="protein sequence ID" value="KAF9895370.1"/>
    <property type="molecule type" value="Genomic_DNA"/>
</dbReference>
<keyword evidence="4" id="KW-0808">Transferase</keyword>
<feature type="region of interest" description="Disordered" evidence="7">
    <location>
        <begin position="479"/>
        <end position="511"/>
    </location>
</feature>
<feature type="region of interest" description="Disordered" evidence="7">
    <location>
        <begin position="386"/>
        <end position="429"/>
    </location>
</feature>
<feature type="domain" description="Response regulatory" evidence="9">
    <location>
        <begin position="1150"/>
        <end position="1281"/>
    </location>
</feature>
<feature type="compositionally biased region" description="Basic and acidic residues" evidence="7">
    <location>
        <begin position="495"/>
        <end position="504"/>
    </location>
</feature>
<dbReference type="PANTHER" id="PTHR43047:SF72">
    <property type="entry name" value="OSMOSENSING HISTIDINE PROTEIN KINASE SLN1"/>
    <property type="match status" value="1"/>
</dbReference>
<evidence type="ECO:0000256" key="5">
    <source>
        <dbReference type="ARBA" id="ARBA00022777"/>
    </source>
</evidence>
<dbReference type="PROSITE" id="PS50110">
    <property type="entry name" value="RESPONSE_REGULATORY"/>
    <property type="match status" value="1"/>
</dbReference>
<dbReference type="InterPro" id="IPR003594">
    <property type="entry name" value="HATPase_dom"/>
</dbReference>
<dbReference type="InterPro" id="IPR029016">
    <property type="entry name" value="GAF-like_dom_sf"/>
</dbReference>
<dbReference type="PRINTS" id="PR00344">
    <property type="entry name" value="BCTRLSENSOR"/>
</dbReference>
<feature type="compositionally biased region" description="Polar residues" evidence="7">
    <location>
        <begin position="728"/>
        <end position="743"/>
    </location>
</feature>
<evidence type="ECO:0000256" key="7">
    <source>
        <dbReference type="SAM" id="MobiDB-lite"/>
    </source>
</evidence>
<dbReference type="SMART" id="SM00448">
    <property type="entry name" value="REC"/>
    <property type="match status" value="1"/>
</dbReference>
<feature type="compositionally biased region" description="Polar residues" evidence="7">
    <location>
        <begin position="1126"/>
        <end position="1142"/>
    </location>
</feature>
<keyword evidence="3 6" id="KW-0597">Phosphoprotein</keyword>
<protein>
    <recommendedName>
        <fullName evidence="2">histidine kinase</fullName>
        <ecNumber evidence="2">2.7.13.3</ecNumber>
    </recommendedName>
</protein>
<dbReference type="InterPro" id="IPR003018">
    <property type="entry name" value="GAF"/>
</dbReference>
<gene>
    <name evidence="10" type="ORF">FE257_000275</name>
</gene>
<dbReference type="FunFam" id="1.10.287.130:FF:000023">
    <property type="entry name" value="Sensor histidine kinase/response regulator, putative"/>
    <property type="match status" value="1"/>
</dbReference>
<dbReference type="SUPFAM" id="SSF47384">
    <property type="entry name" value="Homodimeric domain of signal transducing histidine kinase"/>
    <property type="match status" value="1"/>
</dbReference>
<dbReference type="Gene3D" id="3.30.565.10">
    <property type="entry name" value="Histidine kinase-like ATPase, C-terminal domain"/>
    <property type="match status" value="1"/>
</dbReference>
<dbReference type="Pfam" id="PF02518">
    <property type="entry name" value="HATPase_c"/>
    <property type="match status" value="1"/>
</dbReference>
<evidence type="ECO:0000259" key="9">
    <source>
        <dbReference type="PROSITE" id="PS50110"/>
    </source>
</evidence>
<feature type="domain" description="Histidine kinase" evidence="8">
    <location>
        <begin position="597"/>
        <end position="895"/>
    </location>
</feature>
<dbReference type="Gene3D" id="3.30.450.40">
    <property type="match status" value="1"/>
</dbReference>
<dbReference type="InterPro" id="IPR011006">
    <property type="entry name" value="CheY-like_superfamily"/>
</dbReference>
<evidence type="ECO:0000256" key="2">
    <source>
        <dbReference type="ARBA" id="ARBA00012438"/>
    </source>
</evidence>
<evidence type="ECO:0000256" key="3">
    <source>
        <dbReference type="ARBA" id="ARBA00022553"/>
    </source>
</evidence>
<dbReference type="Pfam" id="PF00072">
    <property type="entry name" value="Response_reg"/>
    <property type="match status" value="1"/>
</dbReference>
<dbReference type="GO" id="GO:0000155">
    <property type="term" value="F:phosphorelay sensor kinase activity"/>
    <property type="evidence" value="ECO:0007669"/>
    <property type="project" value="InterPro"/>
</dbReference>
<proteinExistence type="predicted"/>
<feature type="region of interest" description="Disordered" evidence="7">
    <location>
        <begin position="1055"/>
        <end position="1142"/>
    </location>
</feature>
<evidence type="ECO:0000256" key="6">
    <source>
        <dbReference type="PROSITE-ProRule" id="PRU00169"/>
    </source>
</evidence>
<evidence type="ECO:0000259" key="8">
    <source>
        <dbReference type="PROSITE" id="PS50109"/>
    </source>
</evidence>
<accession>A0AAD4CZ28</accession>
<dbReference type="PROSITE" id="PS50109">
    <property type="entry name" value="HIS_KIN"/>
    <property type="match status" value="1"/>
</dbReference>
<dbReference type="SUPFAM" id="SSF55781">
    <property type="entry name" value="GAF domain-like"/>
    <property type="match status" value="1"/>
</dbReference>
<comment type="catalytic activity">
    <reaction evidence="1">
        <text>ATP + protein L-histidine = ADP + protein N-phospho-L-histidine.</text>
        <dbReference type="EC" id="2.7.13.3"/>
    </reaction>
</comment>
<dbReference type="GO" id="GO:0005886">
    <property type="term" value="C:plasma membrane"/>
    <property type="evidence" value="ECO:0007669"/>
    <property type="project" value="TreeGrafter"/>
</dbReference>
<name>A0AAD4CZ28_ASPNN</name>
<organism evidence="10 11">
    <name type="scientific">Aspergillus nanangensis</name>
    <dbReference type="NCBI Taxonomy" id="2582783"/>
    <lineage>
        <taxon>Eukaryota</taxon>
        <taxon>Fungi</taxon>
        <taxon>Dikarya</taxon>
        <taxon>Ascomycota</taxon>
        <taxon>Pezizomycotina</taxon>
        <taxon>Eurotiomycetes</taxon>
        <taxon>Eurotiomycetidae</taxon>
        <taxon>Eurotiales</taxon>
        <taxon>Aspergillaceae</taxon>
        <taxon>Aspergillus</taxon>
        <taxon>Aspergillus subgen. Circumdati</taxon>
    </lineage>
</organism>
<keyword evidence="5" id="KW-0418">Kinase</keyword>
<dbReference type="CDD" id="cd17546">
    <property type="entry name" value="REC_hyHK_CKI1_RcsC-like"/>
    <property type="match status" value="1"/>
</dbReference>
<evidence type="ECO:0000256" key="4">
    <source>
        <dbReference type="ARBA" id="ARBA00022679"/>
    </source>
</evidence>
<dbReference type="EC" id="2.7.13.3" evidence="2"/>
<keyword evidence="11" id="KW-1185">Reference proteome</keyword>
<dbReference type="InterPro" id="IPR036890">
    <property type="entry name" value="HATPase_C_sf"/>
</dbReference>
<dbReference type="SUPFAM" id="SSF55874">
    <property type="entry name" value="ATPase domain of HSP90 chaperone/DNA topoisomerase II/histidine kinase"/>
    <property type="match status" value="1"/>
</dbReference>
<evidence type="ECO:0000313" key="11">
    <source>
        <dbReference type="Proteomes" id="UP001194746"/>
    </source>
</evidence>
<dbReference type="SMART" id="SM00387">
    <property type="entry name" value="HATPase_c"/>
    <property type="match status" value="1"/>
</dbReference>
<dbReference type="SUPFAM" id="SSF52172">
    <property type="entry name" value="CheY-like"/>
    <property type="match status" value="1"/>
</dbReference>
<feature type="compositionally biased region" description="Basic and acidic residues" evidence="7">
    <location>
        <begin position="1082"/>
        <end position="1092"/>
    </location>
</feature>
<feature type="modified residue" description="4-aspartylphosphate" evidence="6">
    <location>
        <position position="1201"/>
    </location>
</feature>
<feature type="region of interest" description="Disordered" evidence="7">
    <location>
        <begin position="285"/>
        <end position="323"/>
    </location>
</feature>
<dbReference type="Pfam" id="PF01590">
    <property type="entry name" value="GAF"/>
    <property type="match status" value="1"/>
</dbReference>
<comment type="caution">
    <text evidence="10">The sequence shown here is derived from an EMBL/GenBank/DDBJ whole genome shotgun (WGS) entry which is preliminary data.</text>
</comment>
<dbReference type="InterPro" id="IPR004358">
    <property type="entry name" value="Sig_transdc_His_kin-like_C"/>
</dbReference>
<feature type="region of interest" description="Disordered" evidence="7">
    <location>
        <begin position="722"/>
        <end position="744"/>
    </location>
</feature>
<dbReference type="FunFam" id="3.30.450.40:FF:000083">
    <property type="entry name" value="Sensor histidine kinase/response regulator, putative (AFU_orthologue AFUA_4G00660)"/>
    <property type="match status" value="1"/>
</dbReference>